<accession>A0A6A1Z6A5</accession>
<dbReference type="AlphaFoldDB" id="A0A6A1Z6A5"/>
<name>A0A6A1Z6A5_9LACO</name>
<organism evidence="1 2">
    <name type="scientific">Lactobacillus crispatus</name>
    <dbReference type="NCBI Taxonomy" id="47770"/>
    <lineage>
        <taxon>Bacteria</taxon>
        <taxon>Bacillati</taxon>
        <taxon>Bacillota</taxon>
        <taxon>Bacilli</taxon>
        <taxon>Lactobacillales</taxon>
        <taxon>Lactobacillaceae</taxon>
        <taxon>Lactobacillus</taxon>
    </lineage>
</organism>
<comment type="caution">
    <text evidence="1">The sequence shown here is derived from an EMBL/GenBank/DDBJ whole genome shotgun (WGS) entry which is preliminary data.</text>
</comment>
<evidence type="ECO:0000313" key="2">
    <source>
        <dbReference type="Proteomes" id="UP000430323"/>
    </source>
</evidence>
<proteinExistence type="predicted"/>
<protein>
    <submittedName>
        <fullName evidence="1">Uncharacterized protein</fullName>
    </submittedName>
</protein>
<dbReference type="Proteomes" id="UP000430323">
    <property type="component" value="Unassembled WGS sequence"/>
</dbReference>
<gene>
    <name evidence="1" type="ORF">F8251_05690</name>
</gene>
<dbReference type="EMBL" id="WBOB01000024">
    <property type="protein sequence ID" value="KAB1976707.1"/>
    <property type="molecule type" value="Genomic_DNA"/>
</dbReference>
<reference evidence="1 2" key="1">
    <citation type="submission" date="2019-09" db="EMBL/GenBank/DDBJ databases">
        <title>Investigation of probiotic properties of different lactic acid bacteria.</title>
        <authorList>
            <person name="Jaomanjaka F."/>
            <person name="Blanc P."/>
        </authorList>
    </citation>
    <scope>NUCLEOTIDE SEQUENCE [LARGE SCALE GENOMIC DNA]</scope>
    <source>
        <strain evidence="1 2">BIO6272</strain>
    </source>
</reference>
<sequence length="44" mass="5305">MSLTLIHILQRLDFAIICDCAICCDGWNDYLCINFDHYVFLRWH</sequence>
<evidence type="ECO:0000313" key="1">
    <source>
        <dbReference type="EMBL" id="KAB1976707.1"/>
    </source>
</evidence>